<feature type="signal peptide" evidence="1">
    <location>
        <begin position="1"/>
        <end position="20"/>
    </location>
</feature>
<accession>A0A6M4H106</accession>
<dbReference type="AlphaFoldDB" id="A0A6M4H106"/>
<gene>
    <name evidence="3" type="ORF">DSM104443_04276</name>
</gene>
<protein>
    <recommendedName>
        <fullName evidence="2">Metallo-beta-lactamase domain-containing protein</fullName>
    </recommendedName>
</protein>
<dbReference type="Gene3D" id="3.60.15.10">
    <property type="entry name" value="Ribonuclease Z/Hydroxyacylglutathione hydrolase-like"/>
    <property type="match status" value="1"/>
</dbReference>
<dbReference type="EMBL" id="CP053069">
    <property type="protein sequence ID" value="QJR13181.1"/>
    <property type="molecule type" value="Genomic_DNA"/>
</dbReference>
<dbReference type="InterPro" id="IPR001279">
    <property type="entry name" value="Metallo-B-lactamas"/>
</dbReference>
<sequence>MMRVAGLLCCGAFTFSFSFAQAEAPTRPDGEYRNNYPQGPKESFWAWKWEQLRKGVPEPPEGGWKIPTARTDAAALRANTTEPTMTWIGHASFLVQLAGKNLLFDPTFSERASPVQFAGPKRVVPLPIDVPELPRIDYVFISHSHYDHLDLDSVKRLAALPDGGPMFFVGLGLKKWFHDQGIERVVEMDWWQDRTEGPLKVTFIPVQHWSKRTLTDTNKTLWGGWVVEGGGLKIVHTGDLGYSKDAQDVGERLGPFDMAFIPIGAYAPRWFMKLMHVDVPEAVQVRSDLRAARVVGMHWGTFEKLTDEPLDEPPAELAKQRGARGLAKDAFDTMAIGETRRIERAR</sequence>
<evidence type="ECO:0000259" key="2">
    <source>
        <dbReference type="Pfam" id="PF12706"/>
    </source>
</evidence>
<dbReference type="PANTHER" id="PTHR15032:SF4">
    <property type="entry name" value="N-ACYL-PHOSPHATIDYLETHANOLAMINE-HYDROLYZING PHOSPHOLIPASE D"/>
    <property type="match status" value="1"/>
</dbReference>
<dbReference type="GO" id="GO:0008270">
    <property type="term" value="F:zinc ion binding"/>
    <property type="evidence" value="ECO:0007669"/>
    <property type="project" value="InterPro"/>
</dbReference>
<organism evidence="3 4">
    <name type="scientific">Usitatibacter rugosus</name>
    <dbReference type="NCBI Taxonomy" id="2732067"/>
    <lineage>
        <taxon>Bacteria</taxon>
        <taxon>Pseudomonadati</taxon>
        <taxon>Pseudomonadota</taxon>
        <taxon>Betaproteobacteria</taxon>
        <taxon>Nitrosomonadales</taxon>
        <taxon>Usitatibacteraceae</taxon>
        <taxon>Usitatibacter</taxon>
    </lineage>
</organism>
<dbReference type="InterPro" id="IPR024884">
    <property type="entry name" value="NAPE-PLD"/>
</dbReference>
<dbReference type="InterPro" id="IPR036866">
    <property type="entry name" value="RibonucZ/Hydroxyglut_hydro"/>
</dbReference>
<keyword evidence="4" id="KW-1185">Reference proteome</keyword>
<evidence type="ECO:0000313" key="4">
    <source>
        <dbReference type="Proteomes" id="UP000501534"/>
    </source>
</evidence>
<dbReference type="PANTHER" id="PTHR15032">
    <property type="entry name" value="N-ACYL-PHOSPHATIDYLETHANOLAMINE-HYDROLYZING PHOSPHOLIPASE D"/>
    <property type="match status" value="1"/>
</dbReference>
<dbReference type="PIRSF" id="PIRSF038896">
    <property type="entry name" value="NAPE-PLD"/>
    <property type="match status" value="1"/>
</dbReference>
<feature type="chain" id="PRO_5027063043" description="Metallo-beta-lactamase domain-containing protein" evidence="1">
    <location>
        <begin position="21"/>
        <end position="346"/>
    </location>
</feature>
<dbReference type="Proteomes" id="UP000501534">
    <property type="component" value="Chromosome"/>
</dbReference>
<evidence type="ECO:0000313" key="3">
    <source>
        <dbReference type="EMBL" id="QJR13181.1"/>
    </source>
</evidence>
<evidence type="ECO:0000256" key="1">
    <source>
        <dbReference type="SAM" id="SignalP"/>
    </source>
</evidence>
<dbReference type="Pfam" id="PF12706">
    <property type="entry name" value="Lactamase_B_2"/>
    <property type="match status" value="1"/>
</dbReference>
<dbReference type="GO" id="GO:0070290">
    <property type="term" value="F:N-acylphosphatidylethanolamine-specific phospholipase D activity"/>
    <property type="evidence" value="ECO:0007669"/>
    <property type="project" value="InterPro"/>
</dbReference>
<dbReference type="KEGG" id="uru:DSM104443_04276"/>
<reference evidence="3 4" key="1">
    <citation type="submission" date="2020-04" db="EMBL/GenBank/DDBJ databases">
        <title>Usitatibacter rugosus gen. nov., sp. nov. and Usitatibacter palustris sp. nov., novel members of Usitatibacteraceae fam. nov. within the order Nitrosomonadales isolated from soil.</title>
        <authorList>
            <person name="Huber K.J."/>
            <person name="Neumann-Schaal M."/>
            <person name="Geppert A."/>
            <person name="Luckner M."/>
            <person name="Wanner G."/>
            <person name="Overmann J."/>
        </authorList>
    </citation>
    <scope>NUCLEOTIDE SEQUENCE [LARGE SCALE GENOMIC DNA]</scope>
    <source>
        <strain evidence="3 4">0125_3</strain>
    </source>
</reference>
<name>A0A6M4H106_9PROT</name>
<keyword evidence="1" id="KW-0732">Signal</keyword>
<proteinExistence type="predicted"/>
<dbReference type="SUPFAM" id="SSF56281">
    <property type="entry name" value="Metallo-hydrolase/oxidoreductase"/>
    <property type="match status" value="1"/>
</dbReference>
<dbReference type="GO" id="GO:0005737">
    <property type="term" value="C:cytoplasm"/>
    <property type="evidence" value="ECO:0007669"/>
    <property type="project" value="TreeGrafter"/>
</dbReference>
<feature type="domain" description="Metallo-beta-lactamase" evidence="2">
    <location>
        <begin position="101"/>
        <end position="299"/>
    </location>
</feature>